<sequence>MPFLKPLPHWEAPGIEPPLSLRQGGWKAGVKPPDEYFNYLQNTSYEALKELQENAVHKDDVGSGVTNLGFRGLLADPVSGIGGPDHIDKYPEGLSVMYTDRTDWAVFLNMTDFISATEFLFVETNKTIQDGKVNATQQITRYKKESPAIPVKLISQYTRVWYSDASYTGWSNAEKVVFTTEFETHLADNEKHVTAAERTNWNGKAPASHSHTIAQVTGLQTALDSKIASSLINKPNGVAGLDGNGRVINADGSNAGVKTLYDRLVFVGIKVPANGSYTKKIPIPGDLVHFKFDYNRTGAEHYLVDATLESAKNNVLSTTNFLNTTTSKNWIPNAVDNTNFTFYSVNGPGASKLSLSTVRYNSATKEIEIIIKNTDATLEATLNSGEYRLEVMYN</sequence>
<dbReference type="AlphaFoldDB" id="A0A544TWF8"/>
<dbReference type="EMBL" id="VDGI01000001">
    <property type="protein sequence ID" value="TQR21788.1"/>
    <property type="molecule type" value="Genomic_DNA"/>
</dbReference>
<protein>
    <submittedName>
        <fullName evidence="1">Uncharacterized protein</fullName>
    </submittedName>
</protein>
<dbReference type="RefSeq" id="WP_142640914.1">
    <property type="nucleotide sequence ID" value="NZ_VDGI01000001.1"/>
</dbReference>
<reference evidence="1 2" key="1">
    <citation type="submission" date="2019-06" db="EMBL/GenBank/DDBJ databases">
        <title>Psychrobacillus vulpis sp. nov., a new species isolated from feces of a red fox that inhabits in The Tablas de Daimiel Natural Park, Albacete, Spain.</title>
        <authorList>
            <person name="Rodriguez M."/>
            <person name="Reina J.C."/>
            <person name="Bejar V."/>
            <person name="Llamas I."/>
        </authorList>
    </citation>
    <scope>NUCLEOTIDE SEQUENCE [LARGE SCALE GENOMIC DNA]</scope>
    <source>
        <strain evidence="1 2">Z8</strain>
    </source>
</reference>
<dbReference type="Proteomes" id="UP000316626">
    <property type="component" value="Unassembled WGS sequence"/>
</dbReference>
<dbReference type="OrthoDB" id="2667109at2"/>
<evidence type="ECO:0000313" key="1">
    <source>
        <dbReference type="EMBL" id="TQR21788.1"/>
    </source>
</evidence>
<accession>A0A544TWF8</accession>
<keyword evidence="2" id="KW-1185">Reference proteome</keyword>
<proteinExistence type="predicted"/>
<comment type="caution">
    <text evidence="1">The sequence shown here is derived from an EMBL/GenBank/DDBJ whole genome shotgun (WGS) entry which is preliminary data.</text>
</comment>
<gene>
    <name evidence="1" type="ORF">FG384_02245</name>
</gene>
<organism evidence="1 2">
    <name type="scientific">Psychrobacillus vulpis</name>
    <dbReference type="NCBI Taxonomy" id="2325572"/>
    <lineage>
        <taxon>Bacteria</taxon>
        <taxon>Bacillati</taxon>
        <taxon>Bacillota</taxon>
        <taxon>Bacilli</taxon>
        <taxon>Bacillales</taxon>
        <taxon>Bacillaceae</taxon>
        <taxon>Psychrobacillus</taxon>
    </lineage>
</organism>
<evidence type="ECO:0000313" key="2">
    <source>
        <dbReference type="Proteomes" id="UP000316626"/>
    </source>
</evidence>
<name>A0A544TWF8_9BACI</name>